<dbReference type="AlphaFoldDB" id="A0AAE0VH86"/>
<dbReference type="GO" id="GO:0007165">
    <property type="term" value="P:signal transduction"/>
    <property type="evidence" value="ECO:0007669"/>
    <property type="project" value="InterPro"/>
</dbReference>
<name>A0AAE0VH86_9BIVA</name>
<proteinExistence type="predicted"/>
<protein>
    <recommendedName>
        <fullName evidence="1">Death domain-containing protein</fullName>
    </recommendedName>
</protein>
<gene>
    <name evidence="2" type="ORF">CHS0354_023148</name>
</gene>
<dbReference type="Proteomes" id="UP001195483">
    <property type="component" value="Unassembled WGS sequence"/>
</dbReference>
<reference evidence="2" key="3">
    <citation type="submission" date="2023-05" db="EMBL/GenBank/DDBJ databases">
        <authorList>
            <person name="Smith C.H."/>
        </authorList>
    </citation>
    <scope>NUCLEOTIDE SEQUENCE</scope>
    <source>
        <strain evidence="2">CHS0354</strain>
        <tissue evidence="2">Mantle</tissue>
    </source>
</reference>
<evidence type="ECO:0000259" key="1">
    <source>
        <dbReference type="PROSITE" id="PS50017"/>
    </source>
</evidence>
<dbReference type="SUPFAM" id="SSF47986">
    <property type="entry name" value="DEATH domain"/>
    <property type="match status" value="1"/>
</dbReference>
<dbReference type="InterPro" id="IPR000488">
    <property type="entry name" value="Death_dom"/>
</dbReference>
<evidence type="ECO:0000313" key="2">
    <source>
        <dbReference type="EMBL" id="KAK3576630.1"/>
    </source>
</evidence>
<reference evidence="2" key="2">
    <citation type="journal article" date="2021" name="Genome Biol. Evol.">
        <title>Developing a high-quality reference genome for a parasitic bivalve with doubly uniparental inheritance (Bivalvia: Unionida).</title>
        <authorList>
            <person name="Smith C.H."/>
        </authorList>
    </citation>
    <scope>NUCLEOTIDE SEQUENCE</scope>
    <source>
        <strain evidence="2">CHS0354</strain>
        <tissue evidence="2">Mantle</tissue>
    </source>
</reference>
<feature type="domain" description="Death" evidence="1">
    <location>
        <begin position="46"/>
        <end position="85"/>
    </location>
</feature>
<reference evidence="2" key="1">
    <citation type="journal article" date="2021" name="Genome Biol. Evol.">
        <title>A High-Quality Reference Genome for a Parasitic Bivalve with Doubly Uniparental Inheritance (Bivalvia: Unionida).</title>
        <authorList>
            <person name="Smith C.H."/>
        </authorList>
    </citation>
    <scope>NUCLEOTIDE SEQUENCE</scope>
    <source>
        <strain evidence="2">CHS0354</strain>
    </source>
</reference>
<accession>A0AAE0VH86</accession>
<dbReference type="InterPro" id="IPR011029">
    <property type="entry name" value="DEATH-like_dom_sf"/>
</dbReference>
<dbReference type="Gene3D" id="1.10.533.10">
    <property type="entry name" value="Death Domain, Fas"/>
    <property type="match status" value="1"/>
</dbReference>
<evidence type="ECO:0000313" key="3">
    <source>
        <dbReference type="Proteomes" id="UP001195483"/>
    </source>
</evidence>
<keyword evidence="3" id="KW-1185">Reference proteome</keyword>
<feature type="non-terminal residue" evidence="2">
    <location>
        <position position="1"/>
    </location>
</feature>
<dbReference type="PROSITE" id="PS50017">
    <property type="entry name" value="DEATH_DOMAIN"/>
    <property type="match status" value="1"/>
</dbReference>
<comment type="caution">
    <text evidence="2">The sequence shown here is derived from an EMBL/GenBank/DDBJ whole genome shotgun (WGS) entry which is preliminary data.</text>
</comment>
<sequence length="126" mass="14286">VKEIIGALRNCQKLTLADECESFVIFHIKHLSDSCMTKMSKRVEGDWESLALTLGLSMEDLDKCRGEEGDYTNEEIAFNMLCIWRVSDVAISSGFDVFNDLLGRLENMPSSIGLTEYIRDMLIQIN</sequence>
<dbReference type="EMBL" id="JAEAOA010001402">
    <property type="protein sequence ID" value="KAK3576630.1"/>
    <property type="molecule type" value="Genomic_DNA"/>
</dbReference>
<organism evidence="2 3">
    <name type="scientific">Potamilus streckersoni</name>
    <dbReference type="NCBI Taxonomy" id="2493646"/>
    <lineage>
        <taxon>Eukaryota</taxon>
        <taxon>Metazoa</taxon>
        <taxon>Spiralia</taxon>
        <taxon>Lophotrochozoa</taxon>
        <taxon>Mollusca</taxon>
        <taxon>Bivalvia</taxon>
        <taxon>Autobranchia</taxon>
        <taxon>Heteroconchia</taxon>
        <taxon>Palaeoheterodonta</taxon>
        <taxon>Unionida</taxon>
        <taxon>Unionoidea</taxon>
        <taxon>Unionidae</taxon>
        <taxon>Ambleminae</taxon>
        <taxon>Lampsilini</taxon>
        <taxon>Potamilus</taxon>
    </lineage>
</organism>